<organism evidence="2 3">
    <name type="scientific">Acanthamoeba castellanii (strain ATCC 30010 / Neff)</name>
    <dbReference type="NCBI Taxonomy" id="1257118"/>
    <lineage>
        <taxon>Eukaryota</taxon>
        <taxon>Amoebozoa</taxon>
        <taxon>Discosea</taxon>
        <taxon>Longamoebia</taxon>
        <taxon>Centramoebida</taxon>
        <taxon>Acanthamoebidae</taxon>
        <taxon>Acanthamoeba</taxon>
    </lineage>
</organism>
<dbReference type="AlphaFoldDB" id="L8HFH4"/>
<proteinExistence type="predicted"/>
<dbReference type="EMBL" id="KB007840">
    <property type="protein sequence ID" value="ELR23997.1"/>
    <property type="molecule type" value="Genomic_DNA"/>
</dbReference>
<name>L8HFH4_ACACF</name>
<feature type="domain" description="DDB1- and CUL4-associated factor 12 beta-propeller" evidence="1">
    <location>
        <begin position="29"/>
        <end position="121"/>
    </location>
</feature>
<sequence length="131" mass="15293">FLHRCIKVWDVANLDVYWITLIDRRSGVVINQIRSVDQEWGVRSLNFLGQKTISIAFYDMCADKYRPIDKHSQQPYLTLGDGWIAKDEMYRNYLAQNHNQPVPNAVYTHCYDPTFTRLFVGAHLRGPSSWG</sequence>
<feature type="non-terminal residue" evidence="2">
    <location>
        <position position="1"/>
    </location>
</feature>
<gene>
    <name evidence="2" type="ORF">ACA1_143770</name>
</gene>
<dbReference type="VEuPathDB" id="AmoebaDB:ACA1_143770"/>
<dbReference type="RefSeq" id="XP_004353525.1">
    <property type="nucleotide sequence ID" value="XM_004353473.1"/>
</dbReference>
<evidence type="ECO:0000313" key="2">
    <source>
        <dbReference type="EMBL" id="ELR23997.1"/>
    </source>
</evidence>
<dbReference type="KEGG" id="acan:ACA1_143770"/>
<accession>L8HFH4</accession>
<keyword evidence="3" id="KW-1185">Reference proteome</keyword>
<dbReference type="OrthoDB" id="10251741at2759"/>
<reference evidence="2 3" key="1">
    <citation type="journal article" date="2013" name="Genome Biol.">
        <title>Genome of Acanthamoeba castellanii highlights extensive lateral gene transfer and early evolution of tyrosine kinase signaling.</title>
        <authorList>
            <person name="Clarke M."/>
            <person name="Lohan A.J."/>
            <person name="Liu B."/>
            <person name="Lagkouvardos I."/>
            <person name="Roy S."/>
            <person name="Zafar N."/>
            <person name="Bertelli C."/>
            <person name="Schilde C."/>
            <person name="Kianianmomeni A."/>
            <person name="Burglin T.R."/>
            <person name="Frech C."/>
            <person name="Turcotte B."/>
            <person name="Kopec K.O."/>
            <person name="Synnott J.M."/>
            <person name="Choo C."/>
            <person name="Paponov I."/>
            <person name="Finkler A."/>
            <person name="Soon Heng Tan C."/>
            <person name="Hutchins A.P."/>
            <person name="Weinmeier T."/>
            <person name="Rattei T."/>
            <person name="Chu J.S."/>
            <person name="Gimenez G."/>
            <person name="Irimia M."/>
            <person name="Rigden D.J."/>
            <person name="Fitzpatrick D.A."/>
            <person name="Lorenzo-Morales J."/>
            <person name="Bateman A."/>
            <person name="Chiu C.H."/>
            <person name="Tang P."/>
            <person name="Hegemann P."/>
            <person name="Fromm H."/>
            <person name="Raoult D."/>
            <person name="Greub G."/>
            <person name="Miranda-Saavedra D."/>
            <person name="Chen N."/>
            <person name="Nash P."/>
            <person name="Ginger M.L."/>
            <person name="Horn M."/>
            <person name="Schaap P."/>
            <person name="Caler L."/>
            <person name="Loftus B."/>
        </authorList>
    </citation>
    <scope>NUCLEOTIDE SEQUENCE [LARGE SCALE GENOMIC DNA]</scope>
    <source>
        <strain evidence="2 3">Neff</strain>
    </source>
</reference>
<dbReference type="Pfam" id="PF23760">
    <property type="entry name" value="Beta-prop_DCAF12"/>
    <property type="match status" value="1"/>
</dbReference>
<dbReference type="InterPro" id="IPR056151">
    <property type="entry name" value="Beta-prop_DCAF12"/>
</dbReference>
<evidence type="ECO:0000259" key="1">
    <source>
        <dbReference type="Pfam" id="PF23760"/>
    </source>
</evidence>
<protein>
    <submittedName>
        <fullName evidence="2">WD repeatcontaining protein 40A, putative</fullName>
    </submittedName>
</protein>
<evidence type="ECO:0000313" key="3">
    <source>
        <dbReference type="Proteomes" id="UP000011083"/>
    </source>
</evidence>
<dbReference type="Proteomes" id="UP000011083">
    <property type="component" value="Unassembled WGS sequence"/>
</dbReference>
<dbReference type="GeneID" id="14924996"/>